<comment type="caution">
    <text evidence="1">The sequence shown here is derived from an EMBL/GenBank/DDBJ whole genome shotgun (WGS) entry which is preliminary data.</text>
</comment>
<keyword evidence="2" id="KW-1185">Reference proteome</keyword>
<evidence type="ECO:0000313" key="1">
    <source>
        <dbReference type="EMBL" id="NUC74973.1"/>
    </source>
</evidence>
<dbReference type="EMBL" id="JABUQZ010000003">
    <property type="protein sequence ID" value="NUC74973.1"/>
    <property type="molecule type" value="Genomic_DNA"/>
</dbReference>
<accession>A0ABX2LKM1</accession>
<organism evidence="1 2">
    <name type="scientific">Haloterrigena gelatinilytica</name>
    <dbReference type="NCBI Taxonomy" id="2741724"/>
    <lineage>
        <taxon>Archaea</taxon>
        <taxon>Methanobacteriati</taxon>
        <taxon>Methanobacteriota</taxon>
        <taxon>Stenosarchaea group</taxon>
        <taxon>Halobacteria</taxon>
        <taxon>Halobacteriales</taxon>
        <taxon>Natrialbaceae</taxon>
        <taxon>Haloterrigena</taxon>
    </lineage>
</organism>
<dbReference type="RefSeq" id="WP_174682811.1">
    <property type="nucleotide sequence ID" value="NZ_JABUQZ010000003.1"/>
</dbReference>
<reference evidence="1 2" key="1">
    <citation type="submission" date="2020-06" db="EMBL/GenBank/DDBJ databases">
        <title>Haloterrigena sp. nov., an extremely halophilic archaeon isolated from a saline sediment.</title>
        <authorList>
            <person name="Liu B.-B."/>
        </authorList>
    </citation>
    <scope>NUCLEOTIDE SEQUENCE [LARGE SCALE GENOMIC DNA]</scope>
    <source>
        <strain evidence="1 2">SYSU A558-1</strain>
    </source>
</reference>
<gene>
    <name evidence="1" type="ORF">HTZ84_22165</name>
</gene>
<evidence type="ECO:0000313" key="2">
    <source>
        <dbReference type="Proteomes" id="UP001016761"/>
    </source>
</evidence>
<dbReference type="Proteomes" id="UP001016761">
    <property type="component" value="Unassembled WGS sequence"/>
</dbReference>
<proteinExistence type="predicted"/>
<protein>
    <submittedName>
        <fullName evidence="1">Uncharacterized protein</fullName>
    </submittedName>
</protein>
<name>A0ABX2LKM1_9EURY</name>
<sequence length="120" mass="13586">MPGLSGRMTYTDRKRARANHLESEYDDFGPEDLPETIGAFELSYTDPDGDYCPKHDESYQYEHPDGRTLEITMTERSHSYEVLTRTTNDGVCYTKDEEVGHYGYLGQAAEAAEDRFGGDA</sequence>